<dbReference type="Proteomes" id="UP000094622">
    <property type="component" value="Unassembled WGS sequence"/>
</dbReference>
<accession>A0A1E3H336</accession>
<dbReference type="RefSeq" id="WP_069307092.1">
    <property type="nucleotide sequence ID" value="NZ_MCRJ01000058.1"/>
</dbReference>
<evidence type="ECO:0000313" key="1">
    <source>
        <dbReference type="EMBL" id="ODN70216.1"/>
    </source>
</evidence>
<sequence length="224" mass="24347">MAGSDRALVSAAIEGNLPAFVEGRIAAVETAMMAAARATVRAGVGRLRVDVVSAGLGQRVANTWRSEVYPKRGRSMAPAGYIYSRASAIVSAFEEGATIRPVKGSVFLWLPTEHVPRRGGRRLKPEEVENSFNIDLDIVPSLTRPGVYLAVLRAIRTKSRKGFRQAKRGELDAGKNVTSVPMFVLVRQVRLQRRLDGAKIRTQLGAEWLGSVSRHVADALDDEG</sequence>
<proteinExistence type="predicted"/>
<keyword evidence="2" id="KW-1185">Reference proteome</keyword>
<reference evidence="1 2" key="1">
    <citation type="submission" date="2016-07" db="EMBL/GenBank/DDBJ databases">
        <title>Draft Genome Sequence of Methylobrevis pamukkalensis PK2.</title>
        <authorList>
            <person name="Vasilenko O.V."/>
            <person name="Doronina N.V."/>
            <person name="Shmareva M.N."/>
            <person name="Tarlachkov S.V."/>
            <person name="Mustakhimov I."/>
            <person name="Trotsenko Y.A."/>
        </authorList>
    </citation>
    <scope>NUCLEOTIDE SEQUENCE [LARGE SCALE GENOMIC DNA]</scope>
    <source>
        <strain evidence="1 2">PK2</strain>
    </source>
</reference>
<name>A0A1E3H336_9HYPH</name>
<organism evidence="1 2">
    <name type="scientific">Methylobrevis pamukkalensis</name>
    <dbReference type="NCBI Taxonomy" id="1439726"/>
    <lineage>
        <taxon>Bacteria</taxon>
        <taxon>Pseudomonadati</taxon>
        <taxon>Pseudomonadota</taxon>
        <taxon>Alphaproteobacteria</taxon>
        <taxon>Hyphomicrobiales</taxon>
        <taxon>Pleomorphomonadaceae</taxon>
        <taxon>Methylobrevis</taxon>
    </lineage>
</organism>
<dbReference type="InterPro" id="IPR045622">
    <property type="entry name" value="DUF6441"/>
</dbReference>
<dbReference type="AlphaFoldDB" id="A0A1E3H336"/>
<dbReference type="OrthoDB" id="7571212at2"/>
<evidence type="ECO:0000313" key="2">
    <source>
        <dbReference type="Proteomes" id="UP000094622"/>
    </source>
</evidence>
<dbReference type="Pfam" id="PF20039">
    <property type="entry name" value="DUF6441"/>
    <property type="match status" value="1"/>
</dbReference>
<gene>
    <name evidence="1" type="ORF">A6302_02490</name>
</gene>
<protein>
    <submittedName>
        <fullName evidence="1">Uncharacterized protein</fullName>
    </submittedName>
</protein>
<dbReference type="EMBL" id="MCRJ01000058">
    <property type="protein sequence ID" value="ODN70216.1"/>
    <property type="molecule type" value="Genomic_DNA"/>
</dbReference>
<comment type="caution">
    <text evidence="1">The sequence shown here is derived from an EMBL/GenBank/DDBJ whole genome shotgun (WGS) entry which is preliminary data.</text>
</comment>